<evidence type="ECO:0000313" key="1">
    <source>
        <dbReference type="EMBL" id="RED44289.1"/>
    </source>
</evidence>
<dbReference type="Gene3D" id="3.90.1480.10">
    <property type="entry name" value="Alpha-2,3-sialyltransferase"/>
    <property type="match status" value="1"/>
</dbReference>
<protein>
    <submittedName>
        <fullName evidence="1">Uncharacterized protein</fullName>
    </submittedName>
</protein>
<proteinExistence type="predicted"/>
<gene>
    <name evidence="1" type="ORF">DFP90_11542</name>
</gene>
<evidence type="ECO:0000313" key="2">
    <source>
        <dbReference type="Proteomes" id="UP000256845"/>
    </source>
</evidence>
<reference evidence="1 2" key="1">
    <citation type="submission" date="2018-07" db="EMBL/GenBank/DDBJ databases">
        <title>Genomic Encyclopedia of Type Strains, Phase III (KMG-III): the genomes of soil and plant-associated and newly described type strains.</title>
        <authorList>
            <person name="Whitman W."/>
        </authorList>
    </citation>
    <scope>NUCLEOTIDE SEQUENCE [LARGE SCALE GENOMIC DNA]</scope>
    <source>
        <strain evidence="1 2">CECT 8488</strain>
    </source>
</reference>
<dbReference type="EMBL" id="QRDW01000015">
    <property type="protein sequence ID" value="RED44289.1"/>
    <property type="molecule type" value="Genomic_DNA"/>
</dbReference>
<dbReference type="Proteomes" id="UP000256845">
    <property type="component" value="Unassembled WGS sequence"/>
</dbReference>
<accession>A0A3D9H491</accession>
<name>A0A3D9H491_9PROT</name>
<dbReference type="AlphaFoldDB" id="A0A3D9H491"/>
<sequence>MHDTMGFNHFVRQDWVRSDYHLIRGWREGVTDPEIAAEISEEFISLIDGKDEYRNTTFVVQHDFRAFFGNTLVGDGYFAKGTKIFQFKTLKESSSPDPNQPDYVCHGVGTLCDAISFAYCMEWKRIVLVGVDLYDSRYFWLRDDETIYTDYVTGKQEISAVTDRGQRFDEAHSTATAGILDLISRWNAEFQVNGVEIQVYNPKSLLSQVLSVYDGRHSDSRPQ</sequence>
<keyword evidence="2" id="KW-1185">Reference proteome</keyword>
<organism evidence="1 2">
    <name type="scientific">Aestuariispira insulae</name>
    <dbReference type="NCBI Taxonomy" id="1461337"/>
    <lineage>
        <taxon>Bacteria</taxon>
        <taxon>Pseudomonadati</taxon>
        <taxon>Pseudomonadota</taxon>
        <taxon>Alphaproteobacteria</taxon>
        <taxon>Rhodospirillales</taxon>
        <taxon>Kiloniellaceae</taxon>
        <taxon>Aestuariispira</taxon>
    </lineage>
</organism>
<comment type="caution">
    <text evidence="1">The sequence shown here is derived from an EMBL/GenBank/DDBJ whole genome shotgun (WGS) entry which is preliminary data.</text>
</comment>